<evidence type="ECO:0000256" key="9">
    <source>
        <dbReference type="PROSITE-ProRule" id="PRU01363"/>
    </source>
</evidence>
<dbReference type="InterPro" id="IPR020841">
    <property type="entry name" value="PKS_Beta-ketoAc_synthase_dom"/>
</dbReference>
<dbReference type="InterPro" id="IPR032821">
    <property type="entry name" value="PKS_assoc"/>
</dbReference>
<dbReference type="InterPro" id="IPR014031">
    <property type="entry name" value="Ketoacyl_synth_C"/>
</dbReference>
<keyword evidence="3" id="KW-0436">Ligase</keyword>
<dbReference type="InterPro" id="IPR001227">
    <property type="entry name" value="Ac_transferase_dom_sf"/>
</dbReference>
<dbReference type="Pfam" id="PF00550">
    <property type="entry name" value="PP-binding"/>
    <property type="match status" value="1"/>
</dbReference>
<dbReference type="SUPFAM" id="SSF52151">
    <property type="entry name" value="FabD/lysophospholipase-like"/>
    <property type="match status" value="1"/>
</dbReference>
<keyword evidence="15" id="KW-1185">Reference proteome</keyword>
<evidence type="ECO:0000256" key="6">
    <source>
        <dbReference type="ARBA" id="ARBA00023268"/>
    </source>
</evidence>
<organism evidence="14 15">
    <name type="scientific">Penicillium hordei</name>
    <dbReference type="NCBI Taxonomy" id="40994"/>
    <lineage>
        <taxon>Eukaryota</taxon>
        <taxon>Fungi</taxon>
        <taxon>Dikarya</taxon>
        <taxon>Ascomycota</taxon>
        <taxon>Pezizomycotina</taxon>
        <taxon>Eurotiomycetes</taxon>
        <taxon>Eurotiomycetidae</taxon>
        <taxon>Eurotiales</taxon>
        <taxon>Aspergillaceae</taxon>
        <taxon>Penicillium</taxon>
    </lineage>
</organism>
<comment type="similarity">
    <text evidence="8">In the C-terminal section; belongs to the NRP synthetase family.</text>
</comment>
<sequence length="2342" mass="253886">MSPWLYSSRPGSGTGSSSSSTGIPTPLPSDDPAVIVGMACRVPGASSPSALWNLIEQQKDVQRKMPENRFNVDSFYHPDGKNKGTTNARYGYFLDQDLGAFDPGFFNISGNEAEAMDPQQRLLLEVVYEALEDAGIPLDKVAGSQTSVFCGSFTNDYNSTITKDLEYYPKYTITGTGNSILSNRISYFYNLHGASATIDTACSSSLVCFHLGNQTLQAGEASMSIILGSALHFDPNIFITMTDLGMLSTDGRCRAFDADGSGYVRGEGICAIILKRKSQAELDGDIIRAIVRGTGVNHDGTKQGITLPSSESQEALIRQVYRTARLDPRDTSYFEAHGTGTRAGDPRETRAIGAVFAPEREGYLHLGSVKSNIGHLEGASGVAALIKATLSLEKGKIPPNMHFNTPNPNINFDEWKLKVPTKTLDWDAPNGLRRASINSFGYGGTNGHVILEGHYAPQDRPWEKLDLAFDLEGMTQERPFLFPLTSHSVKAGKLTGEAFSNYVEERPELDIRDLAYNLSVRRSMHKFRSFAVSNDADTLLGDFVDPLPVAAWTAAQSEKPRIGFVFTGQGGQWFAMGRELIQKSPLFKQTLQRCDKILGQLPDAPEWSVVDELLKSQATSRLGETQFSQPLCTALQLALCTLLTQWGIEPTAVVGHSSGEMGAAFAAGILSFENALIAAYYRGLYMSNGPDNGVKGSMMAVGLTEEEARLEIEPYKGRIAVAATNSPSSITLSGDEDAIVELKKDLVDRKVFARQLQVAQAFHSHHMFPLAPGYLQALEKHTKFAALPAQRHMFSSVTAKAAQPSLMGPQYWVDNMVGTVRFTEALSGILVDEEGKQAVDVLMEIGPHPALKGPSRQTVQSLKLDIPYLSSLTRGTLDYEGLLTAAGQLFALGYPVDLAAVNSDHFLDESGVIQEVNKAQRLRDMPKYCWDHSARYWADTRVISEHRLKKHRHAILGTPLAGSVPGSPRWRNFLRLDELPWLADHKIDGDVVFPAAGYIAMAVEAIARLEDGPASISQFSLRDVSIKAALVLDESAMGKEVMLDLRPHSTSTKPTPDAWYEFFIVSFSSSGADNTEHCRGLISVQEGPVGSIDRKEPYSGFSELRAKSVKSLIPRTFYERIHSLGLQYGESFALLTGQIESGAGFATAPLSWKSDKFNSPAPSHATLIHPSLLDAALHTIFAAVEGRTGKPITGPYVPTFLRSLQISGAFADSAFLAADHEFQVSTEIDLQGTRLVTSDLRLQSDDNRQLLLDIQGLELTSLGTSDSSTRSLFFRTNWNVAFEFLNRPHAPVPDSLAGLVDIFAHQFPDSKILHITPTPDSSREVLRFLGGKNAEQRRFHSLTLLPVAEEVLSSVERIQSEWPSLIKLEDPKEGEYDLIILDNAASQTNDISTYLKPDAFVIGLGHSDIRNEALAPAFFSASFKVWRKVDASSNPIPGTDLALVTAANPSDRTVSIASTISSAHPGSFTVSIDRLSQITPTPENIVILAALDKDILFNEETSDSEDFTTLQRILTTGKRNVVMALNGASMDSRKPEQALITGLARTARSENEELRLVLLDTSSTAQEADISSLITEILNPKIQEDELTERDGVVFIPRVQTDDILNSKLTHGSAQSASIQPLNQDRQLSLKIGKVGAPDTLVFDDDLALQSSTLANDEVEIKVQASVISSRDSAAIIGAADESKLGDVCAGLVLRIGKDVDPTLVQPGDRVVAVRPGQGAHRTIVRNPVSWTYRLKDEMALSTAAAIPAALIAAYEAIHQVAHLRAGETVLIHSAAGQIGRMAIQVASRVGATVFATAGSDSERRFLQEACSLDANRIFSSTDTSFAQQALDATKGTGVDVVLNDLSGNSIAATLSCLSPGGRFVDLVANDLLRDINVADAFRKNIMLASVNTVSLFEGRSAYGAKVMKECWELATTGLIGVLGNTVELPYSDVVKGFQMAQDPDFHGTVVLQSTEDDVVRVLPTTYRDSTLFNPNKTHLLVGGLGGLGRTLAEFLLRRGARSLAFLSRSGADHPEAQLTLDWLQKRGVQTSVYRGDVTDLSAVQSCVDEIGSRLAGVFHAAVVLQDSPYDKMTFDQWQKCLKPKVRGALNLHRATHATQLEYFVCFSSVSSVFGGKGLANYAAANSYLDALMRHRREAGLAGTAIDAGMVVGIGLVAQNAALQQTMERMGFDPVTEQEFLYQIEEAVVQGQLASSQSLSAPGIDQTSTITGLKMSQDVFWTQRPLFRNLYSNYDFGDSAAGGGVVKDLAAHIRSIPNAEERSAILTEAFVEKISAVLGIATESITPSNPLSAYGLDSIVAVEFRKWFTKVVEVDVSLFDVLGAASISALLSKALELVAAEA</sequence>
<dbReference type="Pfam" id="PF14765">
    <property type="entry name" value="PS-DH"/>
    <property type="match status" value="1"/>
</dbReference>
<evidence type="ECO:0000313" key="15">
    <source>
        <dbReference type="Proteomes" id="UP001213799"/>
    </source>
</evidence>
<name>A0AAD6E8F5_9EURO</name>
<dbReference type="InterPro" id="IPR020807">
    <property type="entry name" value="PKS_DH"/>
</dbReference>
<protein>
    <submittedName>
        <fullName evidence="14">Uncharacterized protein</fullName>
    </submittedName>
</protein>
<dbReference type="SUPFAM" id="SSF50129">
    <property type="entry name" value="GroES-like"/>
    <property type="match status" value="1"/>
</dbReference>
<dbReference type="Pfam" id="PF08659">
    <property type="entry name" value="KR"/>
    <property type="match status" value="1"/>
</dbReference>
<dbReference type="GO" id="GO:0004312">
    <property type="term" value="F:fatty acid synthase activity"/>
    <property type="evidence" value="ECO:0007669"/>
    <property type="project" value="TreeGrafter"/>
</dbReference>
<dbReference type="Gene3D" id="1.10.1200.10">
    <property type="entry name" value="ACP-like"/>
    <property type="match status" value="1"/>
</dbReference>
<dbReference type="Gene3D" id="3.40.47.10">
    <property type="match status" value="1"/>
</dbReference>
<dbReference type="InterPro" id="IPR014030">
    <property type="entry name" value="Ketoacyl_synth_N"/>
</dbReference>
<dbReference type="Pfam" id="PF02801">
    <property type="entry name" value="Ketoacyl-synt_C"/>
    <property type="match status" value="1"/>
</dbReference>
<dbReference type="GO" id="GO:1901336">
    <property type="term" value="P:lactone biosynthetic process"/>
    <property type="evidence" value="ECO:0007669"/>
    <property type="project" value="UniProtKB-ARBA"/>
</dbReference>
<feature type="domain" description="Carrier" evidence="11">
    <location>
        <begin position="2261"/>
        <end position="2338"/>
    </location>
</feature>
<dbReference type="GO" id="GO:0016874">
    <property type="term" value="F:ligase activity"/>
    <property type="evidence" value="ECO:0007669"/>
    <property type="project" value="UniProtKB-KW"/>
</dbReference>
<evidence type="ECO:0000259" key="11">
    <source>
        <dbReference type="PROSITE" id="PS50075"/>
    </source>
</evidence>
<dbReference type="SMART" id="SM00822">
    <property type="entry name" value="PKS_KR"/>
    <property type="match status" value="1"/>
</dbReference>
<dbReference type="Gene3D" id="3.10.129.110">
    <property type="entry name" value="Polyketide synthase dehydratase"/>
    <property type="match status" value="1"/>
</dbReference>
<dbReference type="SMART" id="SM00826">
    <property type="entry name" value="PKS_DH"/>
    <property type="match status" value="1"/>
</dbReference>
<dbReference type="InterPro" id="IPR016039">
    <property type="entry name" value="Thiolase-like"/>
</dbReference>
<dbReference type="PROSITE" id="PS50075">
    <property type="entry name" value="CARRIER"/>
    <property type="match status" value="1"/>
</dbReference>
<dbReference type="RefSeq" id="XP_056753805.1">
    <property type="nucleotide sequence ID" value="XM_056898020.1"/>
</dbReference>
<dbReference type="PROSITE" id="PS52019">
    <property type="entry name" value="PKS_MFAS_DH"/>
    <property type="match status" value="1"/>
</dbReference>
<dbReference type="Pfam" id="PF00109">
    <property type="entry name" value="ketoacyl-synt"/>
    <property type="match status" value="1"/>
</dbReference>
<dbReference type="SUPFAM" id="SSF51735">
    <property type="entry name" value="NAD(P)-binding Rossmann-fold domains"/>
    <property type="match status" value="3"/>
</dbReference>
<dbReference type="InterPro" id="IPR050091">
    <property type="entry name" value="PKS_NRPS_Biosynth_Enz"/>
</dbReference>
<evidence type="ECO:0000256" key="10">
    <source>
        <dbReference type="SAM" id="MobiDB-lite"/>
    </source>
</evidence>
<feature type="compositionally biased region" description="Low complexity" evidence="10">
    <location>
        <begin position="7"/>
        <end position="24"/>
    </location>
</feature>
<comment type="caution">
    <text evidence="14">The sequence shown here is derived from an EMBL/GenBank/DDBJ whole genome shotgun (WGS) entry which is preliminary data.</text>
</comment>
<dbReference type="GO" id="GO:0016491">
    <property type="term" value="F:oxidoreductase activity"/>
    <property type="evidence" value="ECO:0007669"/>
    <property type="project" value="InterPro"/>
</dbReference>
<dbReference type="Pfam" id="PF00698">
    <property type="entry name" value="Acyl_transf_1"/>
    <property type="match status" value="1"/>
</dbReference>
<evidence type="ECO:0000313" key="14">
    <source>
        <dbReference type="EMBL" id="KAJ5604007.1"/>
    </source>
</evidence>
<accession>A0AAD6E8F5</accession>
<dbReference type="Pfam" id="PF16197">
    <property type="entry name" value="KAsynt_C_assoc"/>
    <property type="match status" value="1"/>
</dbReference>
<dbReference type="SMART" id="SM00827">
    <property type="entry name" value="PKS_AT"/>
    <property type="match status" value="1"/>
</dbReference>
<dbReference type="InterPro" id="IPR016036">
    <property type="entry name" value="Malonyl_transacylase_ACP-bd"/>
</dbReference>
<evidence type="ECO:0000259" key="12">
    <source>
        <dbReference type="PROSITE" id="PS52004"/>
    </source>
</evidence>
<dbReference type="InterPro" id="IPR042104">
    <property type="entry name" value="PKS_dehydratase_sf"/>
</dbReference>
<dbReference type="SMART" id="SM00823">
    <property type="entry name" value="PKS_PP"/>
    <property type="match status" value="1"/>
</dbReference>
<dbReference type="SMART" id="SM00829">
    <property type="entry name" value="PKS_ER"/>
    <property type="match status" value="1"/>
</dbReference>
<dbReference type="InterPro" id="IPR011032">
    <property type="entry name" value="GroES-like_sf"/>
</dbReference>
<proteinExistence type="inferred from homology"/>
<dbReference type="SUPFAM" id="SSF53901">
    <property type="entry name" value="Thiolase-like"/>
    <property type="match status" value="1"/>
</dbReference>
<feature type="region of interest" description="Disordered" evidence="10">
    <location>
        <begin position="1"/>
        <end position="30"/>
    </location>
</feature>
<dbReference type="GO" id="GO:0031177">
    <property type="term" value="F:phosphopantetheine binding"/>
    <property type="evidence" value="ECO:0007669"/>
    <property type="project" value="InterPro"/>
</dbReference>
<feature type="domain" description="Ketosynthase family 3 (KS3)" evidence="12">
    <location>
        <begin position="30"/>
        <end position="453"/>
    </location>
</feature>
<dbReference type="CDD" id="cd05274">
    <property type="entry name" value="KR_FAS_SDR_x"/>
    <property type="match status" value="1"/>
</dbReference>
<dbReference type="CDD" id="cd05195">
    <property type="entry name" value="enoyl_red"/>
    <property type="match status" value="1"/>
</dbReference>
<evidence type="ECO:0000256" key="5">
    <source>
        <dbReference type="ARBA" id="ARBA00022857"/>
    </source>
</evidence>
<dbReference type="InterPro" id="IPR049551">
    <property type="entry name" value="PKS_DH_C"/>
</dbReference>
<dbReference type="InterPro" id="IPR014043">
    <property type="entry name" value="Acyl_transferase_dom"/>
</dbReference>
<evidence type="ECO:0000256" key="1">
    <source>
        <dbReference type="ARBA" id="ARBA00022450"/>
    </source>
</evidence>
<dbReference type="Gene3D" id="3.30.70.3290">
    <property type="match status" value="1"/>
</dbReference>
<dbReference type="PROSITE" id="PS52004">
    <property type="entry name" value="KS3_2"/>
    <property type="match status" value="1"/>
</dbReference>
<evidence type="ECO:0000256" key="7">
    <source>
        <dbReference type="ARBA" id="ARBA00023315"/>
    </source>
</evidence>
<dbReference type="FunFam" id="3.40.47.10:FF:000019">
    <property type="entry name" value="Polyketide synthase type I"/>
    <property type="match status" value="1"/>
</dbReference>
<reference evidence="14" key="2">
    <citation type="submission" date="2023-01" db="EMBL/GenBank/DDBJ databases">
        <authorList>
            <person name="Petersen C."/>
        </authorList>
    </citation>
    <scope>NUCLEOTIDE SEQUENCE</scope>
    <source>
        <strain evidence="14">IBT 12815</strain>
    </source>
</reference>
<evidence type="ECO:0000256" key="3">
    <source>
        <dbReference type="ARBA" id="ARBA00022598"/>
    </source>
</evidence>
<dbReference type="Pfam" id="PF21089">
    <property type="entry name" value="PKS_DH_N"/>
    <property type="match status" value="1"/>
</dbReference>
<dbReference type="GeneID" id="81588262"/>
<reference evidence="14" key="1">
    <citation type="journal article" date="2023" name="IMA Fungus">
        <title>Comparative genomic study of the Penicillium genus elucidates a diverse pangenome and 15 lateral gene transfer events.</title>
        <authorList>
            <person name="Petersen C."/>
            <person name="Sorensen T."/>
            <person name="Nielsen M.R."/>
            <person name="Sondergaard T.E."/>
            <person name="Sorensen J.L."/>
            <person name="Fitzpatrick D.A."/>
            <person name="Frisvad J.C."/>
            <person name="Nielsen K.L."/>
        </authorList>
    </citation>
    <scope>NUCLEOTIDE SEQUENCE</scope>
    <source>
        <strain evidence="14">IBT 12815</strain>
    </source>
</reference>
<dbReference type="InterPro" id="IPR036291">
    <property type="entry name" value="NAD(P)-bd_dom_sf"/>
</dbReference>
<dbReference type="SUPFAM" id="SSF55048">
    <property type="entry name" value="Probable ACP-binding domain of malonyl-CoA ACP transacylase"/>
    <property type="match status" value="1"/>
</dbReference>
<dbReference type="GO" id="GO:0030639">
    <property type="term" value="P:polyketide biosynthetic process"/>
    <property type="evidence" value="ECO:0007669"/>
    <property type="project" value="UniProtKB-ARBA"/>
</dbReference>
<dbReference type="InterPro" id="IPR020806">
    <property type="entry name" value="PKS_PP-bd"/>
</dbReference>
<dbReference type="InterPro" id="IPR013968">
    <property type="entry name" value="PKS_KR"/>
</dbReference>
<dbReference type="InterPro" id="IPR020843">
    <property type="entry name" value="ER"/>
</dbReference>
<evidence type="ECO:0000259" key="13">
    <source>
        <dbReference type="PROSITE" id="PS52019"/>
    </source>
</evidence>
<dbReference type="EMBL" id="JAQJAE010000003">
    <property type="protein sequence ID" value="KAJ5604007.1"/>
    <property type="molecule type" value="Genomic_DNA"/>
</dbReference>
<dbReference type="FunFam" id="3.40.366.10:FF:000002">
    <property type="entry name" value="Probable polyketide synthase 2"/>
    <property type="match status" value="1"/>
</dbReference>
<dbReference type="InterPro" id="IPR049552">
    <property type="entry name" value="PKS_DH_N"/>
</dbReference>
<keyword evidence="6" id="KW-0511">Multifunctional enzyme</keyword>
<dbReference type="Pfam" id="PF00107">
    <property type="entry name" value="ADH_zinc_N"/>
    <property type="match status" value="1"/>
</dbReference>
<dbReference type="Gene3D" id="3.90.180.10">
    <property type="entry name" value="Medium-chain alcohol dehydrogenases, catalytic domain"/>
    <property type="match status" value="1"/>
</dbReference>
<keyword evidence="2" id="KW-0597">Phosphoprotein</keyword>
<dbReference type="Proteomes" id="UP001213799">
    <property type="component" value="Unassembled WGS sequence"/>
</dbReference>
<dbReference type="Gene3D" id="3.40.50.720">
    <property type="entry name" value="NAD(P)-binding Rossmann-like Domain"/>
    <property type="match status" value="2"/>
</dbReference>
<dbReference type="InterPro" id="IPR009081">
    <property type="entry name" value="PP-bd_ACP"/>
</dbReference>
<dbReference type="PANTHER" id="PTHR43775:SF37">
    <property type="entry name" value="SI:DKEY-61P9.11"/>
    <property type="match status" value="1"/>
</dbReference>
<feature type="active site" description="Proton acceptor; for dehydratase activity" evidence="9">
    <location>
        <position position="985"/>
    </location>
</feature>
<keyword evidence="5" id="KW-0521">NADP</keyword>
<keyword evidence="1" id="KW-0596">Phosphopantetheine</keyword>
<evidence type="ECO:0000256" key="2">
    <source>
        <dbReference type="ARBA" id="ARBA00022553"/>
    </source>
</evidence>
<feature type="region of interest" description="C-terminal hotdog fold" evidence="9">
    <location>
        <begin position="1109"/>
        <end position="1268"/>
    </location>
</feature>
<dbReference type="Gene3D" id="3.40.366.10">
    <property type="entry name" value="Malonyl-Coenzyme A Acyl Carrier Protein, domain 2"/>
    <property type="match status" value="1"/>
</dbReference>
<dbReference type="SUPFAM" id="SSF47336">
    <property type="entry name" value="ACP-like"/>
    <property type="match status" value="1"/>
</dbReference>
<dbReference type="CDD" id="cd00833">
    <property type="entry name" value="PKS"/>
    <property type="match status" value="1"/>
</dbReference>
<keyword evidence="7" id="KW-0012">Acyltransferase</keyword>
<dbReference type="InterPro" id="IPR013149">
    <property type="entry name" value="ADH-like_C"/>
</dbReference>
<feature type="domain" description="PKS/mFAS DH" evidence="13">
    <location>
        <begin position="953"/>
        <end position="1268"/>
    </location>
</feature>
<dbReference type="PANTHER" id="PTHR43775">
    <property type="entry name" value="FATTY ACID SYNTHASE"/>
    <property type="match status" value="1"/>
</dbReference>
<feature type="region of interest" description="N-terminal hotdog fold" evidence="9">
    <location>
        <begin position="953"/>
        <end position="1089"/>
    </location>
</feature>
<gene>
    <name evidence="14" type="ORF">N7537_006963</name>
</gene>
<dbReference type="SMART" id="SM00825">
    <property type="entry name" value="PKS_KS"/>
    <property type="match status" value="1"/>
</dbReference>
<evidence type="ECO:0000256" key="8">
    <source>
        <dbReference type="ARBA" id="ARBA00029443"/>
    </source>
</evidence>
<dbReference type="InterPro" id="IPR016035">
    <property type="entry name" value="Acyl_Trfase/lysoPLipase"/>
</dbReference>
<dbReference type="GO" id="GO:0006633">
    <property type="term" value="P:fatty acid biosynthetic process"/>
    <property type="evidence" value="ECO:0007669"/>
    <property type="project" value="TreeGrafter"/>
</dbReference>
<evidence type="ECO:0000256" key="4">
    <source>
        <dbReference type="ARBA" id="ARBA00022679"/>
    </source>
</evidence>
<dbReference type="InterPro" id="IPR049900">
    <property type="entry name" value="PKS_mFAS_DH"/>
</dbReference>
<dbReference type="InterPro" id="IPR036736">
    <property type="entry name" value="ACP-like_sf"/>
</dbReference>
<feature type="active site" description="Proton donor; for dehydratase activity" evidence="9">
    <location>
        <position position="1174"/>
    </location>
</feature>
<dbReference type="InterPro" id="IPR057326">
    <property type="entry name" value="KR_dom"/>
</dbReference>
<keyword evidence="4" id="KW-0808">Transferase</keyword>